<name>A0ABT7UJ31_9FIRM</name>
<feature type="transmembrane region" description="Helical" evidence="1">
    <location>
        <begin position="52"/>
        <end position="72"/>
    </location>
</feature>
<evidence type="ECO:0000256" key="1">
    <source>
        <dbReference type="SAM" id="Phobius"/>
    </source>
</evidence>
<keyword evidence="1" id="KW-1133">Transmembrane helix</keyword>
<evidence type="ECO:0000313" key="2">
    <source>
        <dbReference type="EMBL" id="MDM8196158.1"/>
    </source>
</evidence>
<dbReference type="RefSeq" id="WP_289527841.1">
    <property type="nucleotide sequence ID" value="NZ_JAUDCK010000024.1"/>
</dbReference>
<keyword evidence="1" id="KW-0472">Membrane</keyword>
<gene>
    <name evidence="2" type="ORF">QUV98_07505</name>
</gene>
<feature type="transmembrane region" description="Helical" evidence="1">
    <location>
        <begin position="84"/>
        <end position="105"/>
    </location>
</feature>
<protein>
    <submittedName>
        <fullName evidence="2">Uncharacterized protein</fullName>
    </submittedName>
</protein>
<keyword evidence="3" id="KW-1185">Reference proteome</keyword>
<feature type="transmembrane region" description="Helical" evidence="1">
    <location>
        <begin position="5"/>
        <end position="23"/>
    </location>
</feature>
<sequence>MKKIYFFIKICFFIVVISVSIYLKENDFLNIAPIGAFDQTSTIIQFNEFSNVLIGSSLLLLAIFFVYYRMSIHLSYITSLDKIVLFYYIIYFIIILITKFSFYEFTADMAQLTFMLSFITFLQSHFLKIIPIGIIIYIPIIYLFFIQKKIVRDERIMMIR</sequence>
<keyword evidence="1" id="KW-0812">Transmembrane</keyword>
<comment type="caution">
    <text evidence="2">The sequence shown here is derived from an EMBL/GenBank/DDBJ whole genome shotgun (WGS) entry which is preliminary data.</text>
</comment>
<proteinExistence type="predicted"/>
<dbReference type="Proteomes" id="UP001529275">
    <property type="component" value="Unassembled WGS sequence"/>
</dbReference>
<organism evidence="2 3">
    <name type="scientific">Massilimicrobiota timonensis</name>
    <dbReference type="NCBI Taxonomy" id="1776392"/>
    <lineage>
        <taxon>Bacteria</taxon>
        <taxon>Bacillati</taxon>
        <taxon>Bacillota</taxon>
        <taxon>Erysipelotrichia</taxon>
        <taxon>Erysipelotrichales</taxon>
        <taxon>Erysipelotrichaceae</taxon>
        <taxon>Massilimicrobiota</taxon>
    </lineage>
</organism>
<accession>A0ABT7UJ31</accession>
<dbReference type="EMBL" id="JAUDCK010000024">
    <property type="protein sequence ID" value="MDM8196158.1"/>
    <property type="molecule type" value="Genomic_DNA"/>
</dbReference>
<reference evidence="3" key="1">
    <citation type="submission" date="2023-06" db="EMBL/GenBank/DDBJ databases">
        <title>Identification and characterization of horizontal gene transfer across gut microbiota members of farm animals based on homology search.</title>
        <authorList>
            <person name="Zeman M."/>
            <person name="Kubasova T."/>
            <person name="Jahodarova E."/>
            <person name="Nykrynova M."/>
            <person name="Rychlik I."/>
        </authorList>
    </citation>
    <scope>NUCLEOTIDE SEQUENCE [LARGE SCALE GENOMIC DNA]</scope>
    <source>
        <strain evidence="3">ET341</strain>
    </source>
</reference>
<feature type="transmembrane region" description="Helical" evidence="1">
    <location>
        <begin position="125"/>
        <end position="145"/>
    </location>
</feature>
<evidence type="ECO:0000313" key="3">
    <source>
        <dbReference type="Proteomes" id="UP001529275"/>
    </source>
</evidence>